<keyword evidence="3 4" id="KW-0505">Motor protein</keyword>
<dbReference type="InterPro" id="IPR027640">
    <property type="entry name" value="Kinesin-like_fam"/>
</dbReference>
<sequence length="525" mass="58477">MRKKVDHAIGDRIKVVCRLRPFLPNESTEKAVQIDNQSVILQNKGDVGNPMIFKNFTSCYDAQTTQETIFDQDVRPLIDRVFEGYDATIFCYGVTGSGKTYTMEGCKNQPGIIPRVAQFLFETKVATKISTIDITMSYMEILKESVFDMLAGRAKSASLDIREDANRDVFVANLTEKPIHSYEDFEKLFHAACKRRSTANTKLNTRSSRSHAILCLKVTTSTPIDADHQETITGKIHLIDLAGSEDNRKSGNGKARMTESAAINKSLFILGQVVQALNNGSVRVPFRDSKMTRILQPTLVGKALGMMIVNIAPGYNYITDTFNTLNFACRSKEIKSMAKAKVLRSRVTRTSSTPVSLPVKTKANNAYPSPPSTNRDKGMVTSTKRPLASLYQAHNYDTYEQQLRKQHRVLASVSAAPPISMLPTPLVRQWYEEIPPPSSSLHQQGDDAIMASPPSSSQRSSQSAVPDRWSTITAQTEQLHTVALNPMQDNGEELIVMTKAELDALRQKWISQGRNEWKSLHLSSP</sequence>
<dbReference type="STRING" id="101127.A0A1X2G9Z0"/>
<dbReference type="GO" id="GO:0005524">
    <property type="term" value="F:ATP binding"/>
    <property type="evidence" value="ECO:0007669"/>
    <property type="project" value="UniProtKB-UniRule"/>
</dbReference>
<evidence type="ECO:0000313" key="7">
    <source>
        <dbReference type="EMBL" id="ORX48803.1"/>
    </source>
</evidence>
<accession>A0A1X2G9Z0</accession>
<reference evidence="7 8" key="1">
    <citation type="submission" date="2016-07" db="EMBL/GenBank/DDBJ databases">
        <title>Pervasive Adenine N6-methylation of Active Genes in Fungi.</title>
        <authorList>
            <consortium name="DOE Joint Genome Institute"/>
            <person name="Mondo S.J."/>
            <person name="Dannebaum R.O."/>
            <person name="Kuo R.C."/>
            <person name="Labutti K."/>
            <person name="Haridas S."/>
            <person name="Kuo A."/>
            <person name="Salamov A."/>
            <person name="Ahrendt S.R."/>
            <person name="Lipzen A."/>
            <person name="Sullivan W."/>
            <person name="Andreopoulos W.B."/>
            <person name="Clum A."/>
            <person name="Lindquist E."/>
            <person name="Daum C."/>
            <person name="Ramamoorthy G.K."/>
            <person name="Gryganskyi A."/>
            <person name="Culley D."/>
            <person name="Magnuson J.K."/>
            <person name="James T.Y."/>
            <person name="O'Malley M.A."/>
            <person name="Stajich J.E."/>
            <person name="Spatafora J.W."/>
            <person name="Visel A."/>
            <person name="Grigoriev I.V."/>
        </authorList>
    </citation>
    <scope>NUCLEOTIDE SEQUENCE [LARGE SCALE GENOMIC DNA]</scope>
    <source>
        <strain evidence="7 8">NRRL 3301</strain>
    </source>
</reference>
<dbReference type="GO" id="GO:0008017">
    <property type="term" value="F:microtubule binding"/>
    <property type="evidence" value="ECO:0007669"/>
    <property type="project" value="InterPro"/>
</dbReference>
<keyword evidence="4" id="KW-0493">Microtubule</keyword>
<dbReference type="Pfam" id="PF00225">
    <property type="entry name" value="Kinesin"/>
    <property type="match status" value="1"/>
</dbReference>
<feature type="region of interest" description="Disordered" evidence="5">
    <location>
        <begin position="353"/>
        <end position="380"/>
    </location>
</feature>
<evidence type="ECO:0000256" key="4">
    <source>
        <dbReference type="RuleBase" id="RU000394"/>
    </source>
</evidence>
<dbReference type="GO" id="GO:0007052">
    <property type="term" value="P:mitotic spindle organization"/>
    <property type="evidence" value="ECO:0007669"/>
    <property type="project" value="TreeGrafter"/>
</dbReference>
<evidence type="ECO:0000259" key="6">
    <source>
        <dbReference type="PROSITE" id="PS50067"/>
    </source>
</evidence>
<feature type="compositionally biased region" description="Low complexity" evidence="5">
    <location>
        <begin position="452"/>
        <end position="463"/>
    </location>
</feature>
<dbReference type="GO" id="GO:0005874">
    <property type="term" value="C:microtubule"/>
    <property type="evidence" value="ECO:0007669"/>
    <property type="project" value="UniProtKB-KW"/>
</dbReference>
<dbReference type="InterPro" id="IPR019821">
    <property type="entry name" value="Kinesin_motor_CS"/>
</dbReference>
<dbReference type="GO" id="GO:0007018">
    <property type="term" value="P:microtubule-based movement"/>
    <property type="evidence" value="ECO:0007669"/>
    <property type="project" value="InterPro"/>
</dbReference>
<dbReference type="AlphaFoldDB" id="A0A1X2G9Z0"/>
<evidence type="ECO:0000256" key="2">
    <source>
        <dbReference type="ARBA" id="ARBA00022840"/>
    </source>
</evidence>
<dbReference type="PANTHER" id="PTHR47969:SF9">
    <property type="entry name" value="KINESIN-LIKE PROTEIN"/>
    <property type="match status" value="1"/>
</dbReference>
<evidence type="ECO:0000313" key="8">
    <source>
        <dbReference type="Proteomes" id="UP000242146"/>
    </source>
</evidence>
<dbReference type="CDD" id="cd00106">
    <property type="entry name" value="KISc"/>
    <property type="match status" value="1"/>
</dbReference>
<keyword evidence="8" id="KW-1185">Reference proteome</keyword>
<dbReference type="InterPro" id="IPR001752">
    <property type="entry name" value="Kinesin_motor_dom"/>
</dbReference>
<comment type="similarity">
    <text evidence="3 4">Belongs to the TRAFAC class myosin-kinesin ATPase superfamily. Kinesin family.</text>
</comment>
<dbReference type="SUPFAM" id="SSF52540">
    <property type="entry name" value="P-loop containing nucleoside triphosphate hydrolases"/>
    <property type="match status" value="1"/>
</dbReference>
<organism evidence="7 8">
    <name type="scientific">Hesseltinella vesiculosa</name>
    <dbReference type="NCBI Taxonomy" id="101127"/>
    <lineage>
        <taxon>Eukaryota</taxon>
        <taxon>Fungi</taxon>
        <taxon>Fungi incertae sedis</taxon>
        <taxon>Mucoromycota</taxon>
        <taxon>Mucoromycotina</taxon>
        <taxon>Mucoromycetes</taxon>
        <taxon>Mucorales</taxon>
        <taxon>Cunninghamellaceae</taxon>
        <taxon>Hesseltinella</taxon>
    </lineage>
</organism>
<feature type="binding site" evidence="3">
    <location>
        <begin position="93"/>
        <end position="100"/>
    </location>
    <ligand>
        <name>ATP</name>
        <dbReference type="ChEBI" id="CHEBI:30616"/>
    </ligand>
</feature>
<dbReference type="Proteomes" id="UP000242146">
    <property type="component" value="Unassembled WGS sequence"/>
</dbReference>
<protein>
    <recommendedName>
        <fullName evidence="4">Kinesin-like protein</fullName>
    </recommendedName>
</protein>
<feature type="domain" description="Kinesin motor" evidence="6">
    <location>
        <begin position="12"/>
        <end position="334"/>
    </location>
</feature>
<keyword evidence="1 3" id="KW-0547">Nucleotide-binding</keyword>
<name>A0A1X2G9Z0_9FUNG</name>
<dbReference type="PROSITE" id="PS50067">
    <property type="entry name" value="KINESIN_MOTOR_2"/>
    <property type="match status" value="1"/>
</dbReference>
<dbReference type="InterPro" id="IPR036961">
    <property type="entry name" value="Kinesin_motor_dom_sf"/>
</dbReference>
<dbReference type="SMART" id="SM00129">
    <property type="entry name" value="KISc"/>
    <property type="match status" value="1"/>
</dbReference>
<dbReference type="GO" id="GO:0005875">
    <property type="term" value="C:microtubule associated complex"/>
    <property type="evidence" value="ECO:0007669"/>
    <property type="project" value="TreeGrafter"/>
</dbReference>
<evidence type="ECO:0000256" key="5">
    <source>
        <dbReference type="SAM" id="MobiDB-lite"/>
    </source>
</evidence>
<dbReference type="PROSITE" id="PS00411">
    <property type="entry name" value="KINESIN_MOTOR_1"/>
    <property type="match status" value="1"/>
</dbReference>
<dbReference type="PANTHER" id="PTHR47969">
    <property type="entry name" value="CHROMOSOME-ASSOCIATED KINESIN KIF4A-RELATED"/>
    <property type="match status" value="1"/>
</dbReference>
<dbReference type="GO" id="GO:0051231">
    <property type="term" value="P:spindle elongation"/>
    <property type="evidence" value="ECO:0007669"/>
    <property type="project" value="TreeGrafter"/>
</dbReference>
<dbReference type="Gene3D" id="3.40.850.10">
    <property type="entry name" value="Kinesin motor domain"/>
    <property type="match status" value="1"/>
</dbReference>
<evidence type="ECO:0000256" key="3">
    <source>
        <dbReference type="PROSITE-ProRule" id="PRU00283"/>
    </source>
</evidence>
<dbReference type="InterPro" id="IPR027417">
    <property type="entry name" value="P-loop_NTPase"/>
</dbReference>
<keyword evidence="2 3" id="KW-0067">ATP-binding</keyword>
<dbReference type="OrthoDB" id="3176171at2759"/>
<feature type="region of interest" description="Disordered" evidence="5">
    <location>
        <begin position="434"/>
        <end position="468"/>
    </location>
</feature>
<evidence type="ECO:0000256" key="1">
    <source>
        <dbReference type="ARBA" id="ARBA00022741"/>
    </source>
</evidence>
<dbReference type="EMBL" id="MCGT01000028">
    <property type="protein sequence ID" value="ORX48803.1"/>
    <property type="molecule type" value="Genomic_DNA"/>
</dbReference>
<proteinExistence type="inferred from homology"/>
<dbReference type="GO" id="GO:0003777">
    <property type="term" value="F:microtubule motor activity"/>
    <property type="evidence" value="ECO:0007669"/>
    <property type="project" value="InterPro"/>
</dbReference>
<gene>
    <name evidence="7" type="ORF">DM01DRAFT_1338461</name>
</gene>
<dbReference type="PRINTS" id="PR00380">
    <property type="entry name" value="KINESINHEAVY"/>
</dbReference>
<comment type="caution">
    <text evidence="7">The sequence shown here is derived from an EMBL/GenBank/DDBJ whole genome shotgun (WGS) entry which is preliminary data.</text>
</comment>